<dbReference type="InterPro" id="IPR006652">
    <property type="entry name" value="Kelch_1"/>
</dbReference>
<dbReference type="Proteomes" id="UP000001396">
    <property type="component" value="Unassembled WGS sequence"/>
</dbReference>
<evidence type="ECO:0000256" key="3">
    <source>
        <dbReference type="SAM" id="MobiDB-lite"/>
    </source>
</evidence>
<name>D3BE69_HETP5</name>
<dbReference type="PANTHER" id="PTHR46093">
    <property type="entry name" value="ACYL-COA-BINDING DOMAIN-CONTAINING PROTEIN 5"/>
    <property type="match status" value="1"/>
</dbReference>
<dbReference type="SUPFAM" id="SSF81383">
    <property type="entry name" value="F-box domain"/>
    <property type="match status" value="1"/>
</dbReference>
<protein>
    <recommendedName>
        <fullName evidence="5">F-box domain-containing protein</fullName>
    </recommendedName>
</protein>
<gene>
    <name evidence="6" type="ORF">PPL_07022</name>
</gene>
<dbReference type="InterPro" id="IPR036047">
    <property type="entry name" value="F-box-like_dom_sf"/>
</dbReference>
<proteinExistence type="predicted"/>
<dbReference type="PANTHER" id="PTHR46093:SF18">
    <property type="entry name" value="FIBRONECTIN TYPE-III DOMAIN-CONTAINING PROTEIN"/>
    <property type="match status" value="1"/>
</dbReference>
<keyword evidence="4" id="KW-0472">Membrane</keyword>
<dbReference type="InterPro" id="IPR001810">
    <property type="entry name" value="F-box_dom"/>
</dbReference>
<keyword evidence="1" id="KW-0880">Kelch repeat</keyword>
<reference evidence="6 7" key="1">
    <citation type="journal article" date="2011" name="Genome Res.">
        <title>Phylogeny-wide analysis of social amoeba genomes highlights ancient origins for complex intercellular communication.</title>
        <authorList>
            <person name="Heidel A.J."/>
            <person name="Lawal H.M."/>
            <person name="Felder M."/>
            <person name="Schilde C."/>
            <person name="Helps N.R."/>
            <person name="Tunggal B."/>
            <person name="Rivero F."/>
            <person name="John U."/>
            <person name="Schleicher M."/>
            <person name="Eichinger L."/>
            <person name="Platzer M."/>
            <person name="Noegel A.A."/>
            <person name="Schaap P."/>
            <person name="Gloeckner G."/>
        </authorList>
    </citation>
    <scope>NUCLEOTIDE SEQUENCE [LARGE SCALE GENOMIC DNA]</scope>
    <source>
        <strain evidence="7">ATCC 26659 / Pp 5 / PN500</strain>
    </source>
</reference>
<evidence type="ECO:0000313" key="7">
    <source>
        <dbReference type="Proteomes" id="UP000001396"/>
    </source>
</evidence>
<dbReference type="InParanoid" id="D3BE69"/>
<dbReference type="AlphaFoldDB" id="D3BE69"/>
<dbReference type="FunCoup" id="D3BE69">
    <property type="interactions" value="805"/>
</dbReference>
<keyword evidence="4" id="KW-0812">Transmembrane</keyword>
<feature type="domain" description="F-box" evidence="5">
    <location>
        <begin position="266"/>
        <end position="312"/>
    </location>
</feature>
<evidence type="ECO:0000313" key="6">
    <source>
        <dbReference type="EMBL" id="EFA80200.1"/>
    </source>
</evidence>
<sequence length="672" mass="76108">MSCLIVVSHHCGYLRNIDVYVVNPKNIINNNKSANIDSKNNYQYISSISDSNNRSSNNYTTISQALLLNILPFLLFLFSLCFSITTTMPVLSRKSGRKMSKSANSLDYNHHNNHQHQHHANNNEQPQTQHSHRFFSSIIDFFIKIKPSSSSSSSSSASQSNLATIPLNGNHYAPKRSTSFIVQKEKHQQRSLDSIDTIIDENNNNCNNNNNRKNTSKMNRLLHTLSFHSCGNSSSNHINPHSQTSINLFSHPSSNSNFYNNKKNSSFPLHLLPEELLIKVAMNFSADMIYKVSMVCSDLHRLMQDIGLWRYKVEEKWMPLANQHSLLARGEVNDHLVWKNYYHIRGVLSRKGAVSSMSIRPKGSVPSPRYQHTGTVIGSSIYYVGGQETQLRRFNDIYKFNTETHRFARLEVTGAVPKFARHTAVALGSKIYVFGGFDGSGIYFDLAVFDTDTQIWSNPMVYGNPPRSRTNHASAIVGNKLYVFGGINRDARWELQDLDEFFVFDIATMTWSEVLPTGDLPSARCGHRLVAIDTKLFMFGGGAGDSWRERFNDMHIYDTETNVWRRVPSIPLVRVCTFSSVFVIGNLVGVFGGQHLIKGKVTKKMYFFDTLSESWSKQEFTHSGPNPRDMASADVVGDRIYMFGGYDGRAMDDLNVITISHELKNLLPTIYK</sequence>
<dbReference type="SUPFAM" id="SSF117281">
    <property type="entry name" value="Kelch motif"/>
    <property type="match status" value="1"/>
</dbReference>
<organism evidence="6 7">
    <name type="scientific">Heterostelium pallidum (strain ATCC 26659 / Pp 5 / PN500)</name>
    <name type="common">Cellular slime mold</name>
    <name type="synonym">Polysphondylium pallidum</name>
    <dbReference type="NCBI Taxonomy" id="670386"/>
    <lineage>
        <taxon>Eukaryota</taxon>
        <taxon>Amoebozoa</taxon>
        <taxon>Evosea</taxon>
        <taxon>Eumycetozoa</taxon>
        <taxon>Dictyostelia</taxon>
        <taxon>Acytosteliales</taxon>
        <taxon>Acytosteliaceae</taxon>
        <taxon>Heterostelium</taxon>
    </lineage>
</organism>
<dbReference type="PROSITE" id="PS50181">
    <property type="entry name" value="FBOX"/>
    <property type="match status" value="1"/>
</dbReference>
<feature type="region of interest" description="Disordered" evidence="3">
    <location>
        <begin position="93"/>
        <end position="129"/>
    </location>
</feature>
<evidence type="ECO:0000259" key="5">
    <source>
        <dbReference type="PROSITE" id="PS50181"/>
    </source>
</evidence>
<feature type="transmembrane region" description="Helical" evidence="4">
    <location>
        <begin position="66"/>
        <end position="91"/>
    </location>
</feature>
<dbReference type="STRING" id="670386.D3BE69"/>
<dbReference type="Gene3D" id="2.120.10.80">
    <property type="entry name" value="Kelch-type beta propeller"/>
    <property type="match status" value="2"/>
</dbReference>
<dbReference type="Gene3D" id="1.20.1280.50">
    <property type="match status" value="1"/>
</dbReference>
<evidence type="ECO:0000256" key="1">
    <source>
        <dbReference type="ARBA" id="ARBA00022441"/>
    </source>
</evidence>
<dbReference type="GeneID" id="31362503"/>
<comment type="caution">
    <text evidence="6">The sequence shown here is derived from an EMBL/GenBank/DDBJ whole genome shotgun (WGS) entry which is preliminary data.</text>
</comment>
<evidence type="ECO:0000256" key="2">
    <source>
        <dbReference type="ARBA" id="ARBA00022737"/>
    </source>
</evidence>
<keyword evidence="4" id="KW-1133">Transmembrane helix</keyword>
<keyword evidence="7" id="KW-1185">Reference proteome</keyword>
<accession>D3BE69</accession>
<keyword evidence="2" id="KW-0677">Repeat</keyword>
<dbReference type="InterPro" id="IPR015915">
    <property type="entry name" value="Kelch-typ_b-propeller"/>
</dbReference>
<evidence type="ECO:0000256" key="4">
    <source>
        <dbReference type="SAM" id="Phobius"/>
    </source>
</evidence>
<dbReference type="EMBL" id="ADBJ01000031">
    <property type="protein sequence ID" value="EFA80200.1"/>
    <property type="molecule type" value="Genomic_DNA"/>
</dbReference>
<dbReference type="Pfam" id="PF24681">
    <property type="entry name" value="Kelch_KLHDC2_KLHL20_DRC7"/>
    <property type="match status" value="1"/>
</dbReference>
<dbReference type="RefSeq" id="XP_020432320.1">
    <property type="nucleotide sequence ID" value="XM_020577872.1"/>
</dbReference>
<dbReference type="SMART" id="SM00612">
    <property type="entry name" value="Kelch"/>
    <property type="match status" value="3"/>
</dbReference>